<feature type="compositionally biased region" description="Polar residues" evidence="1">
    <location>
        <begin position="324"/>
        <end position="334"/>
    </location>
</feature>
<dbReference type="HOGENOM" id="CLU_511862_0_0_1"/>
<dbReference type="Proteomes" id="UP000000591">
    <property type="component" value="Chromosome VI"/>
</dbReference>
<dbReference type="OrthoDB" id="4035887at2759"/>
<protein>
    <submittedName>
        <fullName evidence="2">AFR072Wp</fullName>
    </submittedName>
</protein>
<dbReference type="GeneID" id="4621861"/>
<feature type="region of interest" description="Disordered" evidence="1">
    <location>
        <begin position="14"/>
        <end position="46"/>
    </location>
</feature>
<reference evidence="3" key="2">
    <citation type="journal article" date="2013" name="G3 (Bethesda)">
        <title>Genomes of Ashbya fungi isolated from insects reveal four mating-type loci, numerous translocations, lack of transposons, and distinct gene duplications.</title>
        <authorList>
            <person name="Dietrich F.S."/>
            <person name="Voegeli S."/>
            <person name="Kuo S."/>
            <person name="Philippsen P."/>
        </authorList>
    </citation>
    <scope>GENOME REANNOTATION</scope>
    <source>
        <strain evidence="3">ATCC 10895 / CBS 109.51 / FGSC 9923 / NRRL Y-1056</strain>
    </source>
</reference>
<keyword evidence="3" id="KW-1185">Reference proteome</keyword>
<dbReference type="AlphaFoldDB" id="Q754K0"/>
<dbReference type="RefSeq" id="NP_985619.2">
    <property type="nucleotide sequence ID" value="NM_210973.2"/>
</dbReference>
<dbReference type="KEGG" id="ago:AGOS_AFR072W"/>
<proteinExistence type="predicted"/>
<feature type="region of interest" description="Disordered" evidence="1">
    <location>
        <begin position="233"/>
        <end position="274"/>
    </location>
</feature>
<evidence type="ECO:0000313" key="3">
    <source>
        <dbReference type="Proteomes" id="UP000000591"/>
    </source>
</evidence>
<name>Q754K0_EREGS</name>
<evidence type="ECO:0000256" key="1">
    <source>
        <dbReference type="SAM" id="MobiDB-lite"/>
    </source>
</evidence>
<feature type="compositionally biased region" description="Polar residues" evidence="1">
    <location>
        <begin position="243"/>
        <end position="269"/>
    </location>
</feature>
<sequence length="532" mass="59317">MQNRPSIVVCEHHRSTRGERTGSHGRPGINRVNSSAPPSKLRGNGEVTGTVELYPVLENQEESATTRSSACTGPTPRKQVKEFRIPNKLNAERIVNGKLLQKRLKPSLLDTETRRGYSAFEHTNPRGMHAPLNIYFNGHGKATPATNAAMYREQPRAGTWKYRPGYLGPPSAARALPTDRKNFFRIGIDTSPLTERNGHYSSVLPGGASTDVECDDDVPAACKIELTINDDIQSPGVLDENEIGTNTRDSSTAHMSQLNRTPDSPSSQVDPHLENKPILDYFSGMIATFRDGSLQAKNKANALKSRFASYTEAAKLSQTVLPDKLNSTDFTKSPSPEGDAAGQSPLQRSDFMASTPRTLQKLYVEFENLNSKRDDLADGPIELKFWLKQDFSTRLLQDQLNNELRMIQRFSSSGQTIMVNQVTSFLKRQGSRDITDDEYQSLTIQSSPKVSKEGSNCSPSYNFEDLISGKKWPPERPGKSSVFHQIKDDRLRYNLEETYAIAENLWKKAEIGQLEMVSNKVHLSRHTGCVSR</sequence>
<evidence type="ECO:0000313" key="2">
    <source>
        <dbReference type="EMBL" id="AAS53443.2"/>
    </source>
</evidence>
<gene>
    <name evidence="2" type="ORF">AGOS_AFR072W</name>
</gene>
<organism evidence="2 3">
    <name type="scientific">Eremothecium gossypii (strain ATCC 10895 / CBS 109.51 / FGSC 9923 / NRRL Y-1056)</name>
    <name type="common">Yeast</name>
    <name type="synonym">Ashbya gossypii</name>
    <dbReference type="NCBI Taxonomy" id="284811"/>
    <lineage>
        <taxon>Eukaryota</taxon>
        <taxon>Fungi</taxon>
        <taxon>Dikarya</taxon>
        <taxon>Ascomycota</taxon>
        <taxon>Saccharomycotina</taxon>
        <taxon>Saccharomycetes</taxon>
        <taxon>Saccharomycetales</taxon>
        <taxon>Saccharomycetaceae</taxon>
        <taxon>Eremothecium</taxon>
    </lineage>
</organism>
<dbReference type="InParanoid" id="Q754K0"/>
<accession>Q754K0</accession>
<dbReference type="EMBL" id="AE016819">
    <property type="protein sequence ID" value="AAS53443.2"/>
    <property type="molecule type" value="Genomic_DNA"/>
</dbReference>
<reference evidence="2 3" key="1">
    <citation type="journal article" date="2004" name="Science">
        <title>The Ashbya gossypii genome as a tool for mapping the ancient Saccharomyces cerevisiae genome.</title>
        <authorList>
            <person name="Dietrich F.S."/>
            <person name="Voegeli S."/>
            <person name="Brachat S."/>
            <person name="Lerch A."/>
            <person name="Gates K."/>
            <person name="Steiner S."/>
            <person name="Mohr C."/>
            <person name="Pohlmann R."/>
            <person name="Luedi P."/>
            <person name="Choi S."/>
            <person name="Wing R.A."/>
            <person name="Flavier A."/>
            <person name="Gaffney T.D."/>
            <person name="Philippsen P."/>
        </authorList>
    </citation>
    <scope>NUCLEOTIDE SEQUENCE [LARGE SCALE GENOMIC DNA]</scope>
    <source>
        <strain evidence="3">ATCC 10895 / CBS 109.51 / FGSC 9923 / NRRL Y-1056</strain>
    </source>
</reference>
<feature type="region of interest" description="Disordered" evidence="1">
    <location>
        <begin position="324"/>
        <end position="349"/>
    </location>
</feature>